<dbReference type="EMBL" id="SGWQ01000008">
    <property type="protein sequence ID" value="RZS34816.1"/>
    <property type="molecule type" value="Genomic_DNA"/>
</dbReference>
<sequence length="245" mass="26155">MLYIILVLALGALGLLIAALTTANTLWAWLSVIVSVAAAGLLVLDWSRNRRASQPDEGAAVGDDRFDESQHGRHEKADEATQAPGERIPPPGAVPVEHTPEAVRLDEPVFDIPPAESTGAHAAVEPDEQPTRAMAPPPPPTAAETTAATATSRRPPIDPDAEPPEEPTDAADLLVVSDLSAEVVVLDERPRYHLARCTWLGAREIIPLPVNEARSLGFTPCAYCGPDAVLAERHRAGRRPKRGAR</sequence>
<feature type="region of interest" description="Disordered" evidence="1">
    <location>
        <begin position="52"/>
        <end position="97"/>
    </location>
</feature>
<feature type="compositionally biased region" description="Basic and acidic residues" evidence="1">
    <location>
        <begin position="62"/>
        <end position="79"/>
    </location>
</feature>
<comment type="caution">
    <text evidence="3">The sequence shown here is derived from an EMBL/GenBank/DDBJ whole genome shotgun (WGS) entry which is preliminary data.</text>
</comment>
<evidence type="ECO:0000313" key="3">
    <source>
        <dbReference type="EMBL" id="RZS34816.1"/>
    </source>
</evidence>
<keyword evidence="2" id="KW-1133">Transmembrane helix</keyword>
<dbReference type="RefSeq" id="WP_130346258.1">
    <property type="nucleotide sequence ID" value="NZ_SGWQ01000008.1"/>
</dbReference>
<proteinExistence type="predicted"/>
<dbReference type="OrthoDB" id="3638805at2"/>
<dbReference type="AlphaFoldDB" id="A0A4Q7KLJ3"/>
<evidence type="ECO:0000256" key="2">
    <source>
        <dbReference type="SAM" id="Phobius"/>
    </source>
</evidence>
<dbReference type="Proteomes" id="UP000294257">
    <property type="component" value="Unassembled WGS sequence"/>
</dbReference>
<feature type="compositionally biased region" description="Low complexity" evidence="1">
    <location>
        <begin position="142"/>
        <end position="154"/>
    </location>
</feature>
<reference evidence="3 4" key="1">
    <citation type="submission" date="2019-02" db="EMBL/GenBank/DDBJ databases">
        <title>Genomic Encyclopedia of Type Strains, Phase IV (KMG-IV): sequencing the most valuable type-strain genomes for metagenomic binning, comparative biology and taxonomic classification.</title>
        <authorList>
            <person name="Goeker M."/>
        </authorList>
    </citation>
    <scope>NUCLEOTIDE SEQUENCE [LARGE SCALE GENOMIC DNA]</scope>
    <source>
        <strain evidence="3 4">DSM 101727</strain>
    </source>
</reference>
<protein>
    <submittedName>
        <fullName evidence="3">Uncharacterized protein</fullName>
    </submittedName>
</protein>
<keyword evidence="2" id="KW-0812">Transmembrane</keyword>
<evidence type="ECO:0000256" key="1">
    <source>
        <dbReference type="SAM" id="MobiDB-lite"/>
    </source>
</evidence>
<feature type="region of interest" description="Disordered" evidence="1">
    <location>
        <begin position="111"/>
        <end position="168"/>
    </location>
</feature>
<name>A0A4Q7KLJ3_9PSEU</name>
<accession>A0A4Q7KLJ3</accession>
<keyword evidence="4" id="KW-1185">Reference proteome</keyword>
<feature type="compositionally biased region" description="Acidic residues" evidence="1">
    <location>
        <begin position="159"/>
        <end position="168"/>
    </location>
</feature>
<organism evidence="3 4">
    <name type="scientific">Herbihabitans rhizosphaerae</name>
    <dbReference type="NCBI Taxonomy" id="1872711"/>
    <lineage>
        <taxon>Bacteria</taxon>
        <taxon>Bacillati</taxon>
        <taxon>Actinomycetota</taxon>
        <taxon>Actinomycetes</taxon>
        <taxon>Pseudonocardiales</taxon>
        <taxon>Pseudonocardiaceae</taxon>
        <taxon>Herbihabitans</taxon>
    </lineage>
</organism>
<feature type="transmembrane region" description="Helical" evidence="2">
    <location>
        <begin position="28"/>
        <end position="46"/>
    </location>
</feature>
<evidence type="ECO:0000313" key="4">
    <source>
        <dbReference type="Proteomes" id="UP000294257"/>
    </source>
</evidence>
<keyword evidence="2" id="KW-0472">Membrane</keyword>
<gene>
    <name evidence="3" type="ORF">EV193_108165</name>
</gene>